<keyword evidence="2" id="KW-0547">Nucleotide-binding</keyword>
<dbReference type="Pfam" id="PF00005">
    <property type="entry name" value="ABC_tran"/>
    <property type="match status" value="1"/>
</dbReference>
<comment type="caution">
    <text evidence="5">The sequence shown here is derived from an EMBL/GenBank/DDBJ whole genome shotgun (WGS) entry which is preliminary data.</text>
</comment>
<dbReference type="PANTHER" id="PTHR42781:SF4">
    <property type="entry name" value="SPERMIDINE_PUTRESCINE IMPORT ATP-BINDING PROTEIN POTA"/>
    <property type="match status" value="1"/>
</dbReference>
<dbReference type="InterPro" id="IPR017871">
    <property type="entry name" value="ABC_transporter-like_CS"/>
</dbReference>
<dbReference type="AlphaFoldDB" id="A0A848EAA0"/>
<gene>
    <name evidence="5" type="ORF">GWK16_09200</name>
</gene>
<keyword evidence="3 5" id="KW-0067">ATP-binding</keyword>
<dbReference type="InterPro" id="IPR027417">
    <property type="entry name" value="P-loop_NTPase"/>
</dbReference>
<dbReference type="EMBL" id="JABBKX010000002">
    <property type="protein sequence ID" value="NMJ41414.1"/>
    <property type="molecule type" value="Genomic_DNA"/>
</dbReference>
<dbReference type="InterPro" id="IPR013611">
    <property type="entry name" value="Transp-assoc_OB_typ2"/>
</dbReference>
<evidence type="ECO:0000313" key="5">
    <source>
        <dbReference type="EMBL" id="NMJ41414.1"/>
    </source>
</evidence>
<dbReference type="InterPro" id="IPR003439">
    <property type="entry name" value="ABC_transporter-like_ATP-bd"/>
</dbReference>
<dbReference type="GO" id="GO:0043190">
    <property type="term" value="C:ATP-binding cassette (ABC) transporter complex"/>
    <property type="evidence" value="ECO:0007669"/>
    <property type="project" value="InterPro"/>
</dbReference>
<evidence type="ECO:0000313" key="6">
    <source>
        <dbReference type="Proteomes" id="UP000548582"/>
    </source>
</evidence>
<keyword evidence="6" id="KW-1185">Reference proteome</keyword>
<dbReference type="GO" id="GO:0022857">
    <property type="term" value="F:transmembrane transporter activity"/>
    <property type="evidence" value="ECO:0007669"/>
    <property type="project" value="InterPro"/>
</dbReference>
<accession>A0A848EAA0</accession>
<evidence type="ECO:0000256" key="1">
    <source>
        <dbReference type="ARBA" id="ARBA00022448"/>
    </source>
</evidence>
<dbReference type="SUPFAM" id="SSF50331">
    <property type="entry name" value="MOP-like"/>
    <property type="match status" value="1"/>
</dbReference>
<dbReference type="PROSITE" id="PS50893">
    <property type="entry name" value="ABC_TRANSPORTER_2"/>
    <property type="match status" value="1"/>
</dbReference>
<name>A0A848EAA0_9PROT</name>
<dbReference type="GO" id="GO:0016887">
    <property type="term" value="F:ATP hydrolysis activity"/>
    <property type="evidence" value="ECO:0007669"/>
    <property type="project" value="InterPro"/>
</dbReference>
<dbReference type="Gene3D" id="3.40.50.300">
    <property type="entry name" value="P-loop containing nucleotide triphosphate hydrolases"/>
    <property type="match status" value="1"/>
</dbReference>
<dbReference type="SUPFAM" id="SSF52540">
    <property type="entry name" value="P-loop containing nucleoside triphosphate hydrolases"/>
    <property type="match status" value="1"/>
</dbReference>
<evidence type="ECO:0000259" key="4">
    <source>
        <dbReference type="PROSITE" id="PS50893"/>
    </source>
</evidence>
<evidence type="ECO:0000256" key="2">
    <source>
        <dbReference type="ARBA" id="ARBA00022741"/>
    </source>
</evidence>
<dbReference type="PANTHER" id="PTHR42781">
    <property type="entry name" value="SPERMIDINE/PUTRESCINE IMPORT ATP-BINDING PROTEIN POTA"/>
    <property type="match status" value="1"/>
</dbReference>
<keyword evidence="1" id="KW-0813">Transport</keyword>
<sequence length="346" mass="37521">MSAQGVDVEGVSFGYGATRVLEDVSLSIRKGEFFAFLGPSGSGKTTLLRLIAGFGTPDRGRILIGGRDMTRTPPWSRNVGLVFQNYALWPHMTVAQNVAFGLERRRVPRAERDRRVRAALDMVGLAHLIDRRPAQLSGGQQQRVAIARTLAIEPEVLLLDEPLSNLDAALRAGVRQELVELQRRLGLTTILVTHDQEEANAAADRMAVLDGGRVLQMGTPTELYDRPANRFVASFLGTANLIDGTVEGGVFRAGGITLALREPATPGRATLALRPQAIRLHRDASGGALAARVLRTEFLGGHVRYTLELQEGQQLTTEEVHLRGRDPLAPGGGVQLEIDPQQVSIL</sequence>
<reference evidence="5 6" key="1">
    <citation type="submission" date="2020-03" db="EMBL/GenBank/DDBJ databases">
        <authorList>
            <person name="Sun Q."/>
        </authorList>
    </citation>
    <scope>NUCLEOTIDE SEQUENCE [LARGE SCALE GENOMIC DNA]</scope>
    <source>
        <strain evidence="5 6">JC162</strain>
    </source>
</reference>
<dbReference type="Gene3D" id="2.40.50.100">
    <property type="match status" value="1"/>
</dbReference>
<dbReference type="InterPro" id="IPR003593">
    <property type="entry name" value="AAA+_ATPase"/>
</dbReference>
<dbReference type="RefSeq" id="WP_170053614.1">
    <property type="nucleotide sequence ID" value="NZ_JABBKX010000002.1"/>
</dbReference>
<dbReference type="GO" id="GO:0015697">
    <property type="term" value="P:quaternary ammonium group transport"/>
    <property type="evidence" value="ECO:0007669"/>
    <property type="project" value="UniProtKB-ARBA"/>
</dbReference>
<dbReference type="PROSITE" id="PS00211">
    <property type="entry name" value="ABC_TRANSPORTER_1"/>
    <property type="match status" value="1"/>
</dbReference>
<dbReference type="InterPro" id="IPR050093">
    <property type="entry name" value="ABC_SmlMolc_Importer"/>
</dbReference>
<dbReference type="Pfam" id="PF08402">
    <property type="entry name" value="TOBE_2"/>
    <property type="match status" value="1"/>
</dbReference>
<organism evidence="5 6">
    <name type="scientific">Neoroseomonas marina</name>
    <dbReference type="NCBI Taxonomy" id="1232220"/>
    <lineage>
        <taxon>Bacteria</taxon>
        <taxon>Pseudomonadati</taxon>
        <taxon>Pseudomonadota</taxon>
        <taxon>Alphaproteobacteria</taxon>
        <taxon>Acetobacterales</taxon>
        <taxon>Acetobacteraceae</taxon>
        <taxon>Neoroseomonas</taxon>
    </lineage>
</organism>
<proteinExistence type="predicted"/>
<dbReference type="SMART" id="SM00382">
    <property type="entry name" value="AAA"/>
    <property type="match status" value="1"/>
</dbReference>
<dbReference type="Proteomes" id="UP000548582">
    <property type="component" value="Unassembled WGS sequence"/>
</dbReference>
<evidence type="ECO:0000256" key="3">
    <source>
        <dbReference type="ARBA" id="ARBA00022840"/>
    </source>
</evidence>
<dbReference type="GO" id="GO:0005524">
    <property type="term" value="F:ATP binding"/>
    <property type="evidence" value="ECO:0007669"/>
    <property type="project" value="UniProtKB-KW"/>
</dbReference>
<protein>
    <submittedName>
        <fullName evidence="5">ABC transporter ATP-binding protein</fullName>
    </submittedName>
</protein>
<dbReference type="FunFam" id="3.40.50.300:FF:000425">
    <property type="entry name" value="Probable ABC transporter, ATP-binding subunit"/>
    <property type="match status" value="1"/>
</dbReference>
<dbReference type="InterPro" id="IPR008995">
    <property type="entry name" value="Mo/tungstate-bd_C_term_dom"/>
</dbReference>
<feature type="domain" description="ABC transporter" evidence="4">
    <location>
        <begin position="6"/>
        <end position="236"/>
    </location>
</feature>